<dbReference type="Pfam" id="PF13349">
    <property type="entry name" value="DUF4097"/>
    <property type="match status" value="1"/>
</dbReference>
<proteinExistence type="predicted"/>
<gene>
    <name evidence="4" type="ORF">FHX37_4561</name>
</gene>
<organism evidence="4 5">
    <name type="scientific">Haloactinospora alba</name>
    <dbReference type="NCBI Taxonomy" id="405555"/>
    <lineage>
        <taxon>Bacteria</taxon>
        <taxon>Bacillati</taxon>
        <taxon>Actinomycetota</taxon>
        <taxon>Actinomycetes</taxon>
        <taxon>Streptosporangiales</taxon>
        <taxon>Nocardiopsidaceae</taxon>
        <taxon>Haloactinospora</taxon>
    </lineage>
</organism>
<reference evidence="4 5" key="1">
    <citation type="submission" date="2019-06" db="EMBL/GenBank/DDBJ databases">
        <title>Sequencing the genomes of 1000 actinobacteria strains.</title>
        <authorList>
            <person name="Klenk H.-P."/>
        </authorList>
    </citation>
    <scope>NUCLEOTIDE SEQUENCE [LARGE SCALE GENOMIC DNA]</scope>
    <source>
        <strain evidence="4 5">DSM 45015</strain>
    </source>
</reference>
<dbReference type="InterPro" id="IPR025164">
    <property type="entry name" value="Toastrack_DUF4097"/>
</dbReference>
<evidence type="ECO:0000313" key="5">
    <source>
        <dbReference type="Proteomes" id="UP000317422"/>
    </source>
</evidence>
<feature type="transmembrane region" description="Helical" evidence="2">
    <location>
        <begin position="21"/>
        <end position="43"/>
    </location>
</feature>
<feature type="region of interest" description="Disordered" evidence="1">
    <location>
        <begin position="272"/>
        <end position="327"/>
    </location>
</feature>
<evidence type="ECO:0000259" key="3">
    <source>
        <dbReference type="Pfam" id="PF13349"/>
    </source>
</evidence>
<evidence type="ECO:0000256" key="1">
    <source>
        <dbReference type="SAM" id="MobiDB-lite"/>
    </source>
</evidence>
<evidence type="ECO:0000256" key="2">
    <source>
        <dbReference type="SAM" id="Phobius"/>
    </source>
</evidence>
<feature type="compositionally biased region" description="Polar residues" evidence="1">
    <location>
        <begin position="315"/>
        <end position="327"/>
    </location>
</feature>
<keyword evidence="2" id="KW-0812">Transmembrane</keyword>
<protein>
    <submittedName>
        <fullName evidence="4">Putative adhesin</fullName>
    </submittedName>
</protein>
<sequence length="327" mass="32879">MTFNARGLYASSSKQPRRRTGWLVAGAVLALVVLAVGVVNVTANLAVSEERTSDSFDGASSVAVDNGTPGRVRVSGTDGDTVTVDRTLSSSPLAQPDETVRADGDTVRADARCEGTLFVFGKCAVDYDIGVPAGTAVEVTTSSGAVEVEGVEGDVRASASSGTVTVRDVTGDAELTASSGNVRATGVSGNLDLETSSGGINARPSGGGAETVRARSSSGSIDLREVRTENLEVETSSGSADVAGEFTTAEVRSGSGSISLEAGGAFDRVTADTGSGSVDMRVPDGAYDVTGSTGSGSRDVDVDRDDDADSRIDATTGSGSVSISARD</sequence>
<dbReference type="OrthoDB" id="4331847at2"/>
<feature type="compositionally biased region" description="Low complexity" evidence="1">
    <location>
        <begin position="72"/>
        <end position="87"/>
    </location>
</feature>
<keyword evidence="2" id="KW-1133">Transmembrane helix</keyword>
<dbReference type="RefSeq" id="WP_141926241.1">
    <property type="nucleotide sequence ID" value="NZ_VFQC01000003.1"/>
</dbReference>
<dbReference type="AlphaFoldDB" id="A0A543N7M8"/>
<keyword evidence="2" id="KW-0472">Membrane</keyword>
<feature type="region of interest" description="Disordered" evidence="1">
    <location>
        <begin position="195"/>
        <end position="220"/>
    </location>
</feature>
<dbReference type="EMBL" id="VFQC01000003">
    <property type="protein sequence ID" value="TQN27831.1"/>
    <property type="molecule type" value="Genomic_DNA"/>
</dbReference>
<dbReference type="Proteomes" id="UP000317422">
    <property type="component" value="Unassembled WGS sequence"/>
</dbReference>
<keyword evidence="5" id="KW-1185">Reference proteome</keyword>
<feature type="region of interest" description="Disordered" evidence="1">
    <location>
        <begin position="56"/>
        <end position="103"/>
    </location>
</feature>
<name>A0A543N7M8_9ACTN</name>
<feature type="domain" description="DUF4097" evidence="3">
    <location>
        <begin position="190"/>
        <end position="325"/>
    </location>
</feature>
<accession>A0A543N7M8</accession>
<comment type="caution">
    <text evidence="4">The sequence shown here is derived from an EMBL/GenBank/DDBJ whole genome shotgun (WGS) entry which is preliminary data.</text>
</comment>
<evidence type="ECO:0000313" key="4">
    <source>
        <dbReference type="EMBL" id="TQN27831.1"/>
    </source>
</evidence>